<protein>
    <submittedName>
        <fullName evidence="2">Uncharacterized protein</fullName>
    </submittedName>
</protein>
<dbReference type="EMBL" id="MPUH01000074">
    <property type="protein sequence ID" value="OMJ91786.1"/>
    <property type="molecule type" value="Genomic_DNA"/>
</dbReference>
<reference evidence="2 3" key="1">
    <citation type="submission" date="2016-11" db="EMBL/GenBank/DDBJ databases">
        <title>The macronuclear genome of Stentor coeruleus: a giant cell with tiny introns.</title>
        <authorList>
            <person name="Slabodnick M."/>
            <person name="Ruby J.G."/>
            <person name="Reiff S.B."/>
            <person name="Swart E.C."/>
            <person name="Gosai S."/>
            <person name="Prabakaran S."/>
            <person name="Witkowska E."/>
            <person name="Larue G.E."/>
            <person name="Fisher S."/>
            <person name="Freeman R.M."/>
            <person name="Gunawardena J."/>
            <person name="Chu W."/>
            <person name="Stover N.A."/>
            <person name="Gregory B.D."/>
            <person name="Nowacki M."/>
            <person name="Derisi J."/>
            <person name="Roy S.W."/>
            <person name="Marshall W.F."/>
            <person name="Sood P."/>
        </authorList>
    </citation>
    <scope>NUCLEOTIDE SEQUENCE [LARGE SCALE GENOMIC DNA]</scope>
    <source>
        <strain evidence="2">WM001</strain>
    </source>
</reference>
<accession>A0A1R2CRZ3</accession>
<organism evidence="2 3">
    <name type="scientific">Stentor coeruleus</name>
    <dbReference type="NCBI Taxonomy" id="5963"/>
    <lineage>
        <taxon>Eukaryota</taxon>
        <taxon>Sar</taxon>
        <taxon>Alveolata</taxon>
        <taxon>Ciliophora</taxon>
        <taxon>Postciliodesmatophora</taxon>
        <taxon>Heterotrichea</taxon>
        <taxon>Heterotrichida</taxon>
        <taxon>Stentoridae</taxon>
        <taxon>Stentor</taxon>
    </lineage>
</organism>
<proteinExistence type="predicted"/>
<evidence type="ECO:0000313" key="2">
    <source>
        <dbReference type="EMBL" id="OMJ91786.1"/>
    </source>
</evidence>
<keyword evidence="1" id="KW-0175">Coiled coil</keyword>
<evidence type="ECO:0000313" key="3">
    <source>
        <dbReference type="Proteomes" id="UP000187209"/>
    </source>
</evidence>
<keyword evidence="3" id="KW-1185">Reference proteome</keyword>
<comment type="caution">
    <text evidence="2">The sequence shown here is derived from an EMBL/GenBank/DDBJ whole genome shotgun (WGS) entry which is preliminary data.</text>
</comment>
<feature type="coiled-coil region" evidence="1">
    <location>
        <begin position="713"/>
        <end position="740"/>
    </location>
</feature>
<gene>
    <name evidence="2" type="ORF">SteCoe_5567</name>
</gene>
<evidence type="ECO:0000256" key="1">
    <source>
        <dbReference type="SAM" id="Coils"/>
    </source>
</evidence>
<sequence length="878" mass="102490">MLCRILARRSSIIMNESVSAKFKGMKKISEVYEFLEANEKTPAMYSLAARTLGIILNANQKDYEDTISIEASKFFSQIEKFDGHYSVEDISYIAFLLRTQRQFRFAKFFSSDFETKIVTRLSAKLNANCNKDIIINAYHNLGYLEKMTSKCEKVVQIIIQSKKQFFKNEEYIKLLQGAYYSKTHTAKSIIIDVLKQFENSDIQIISNKYLSEFLKIMLNIDSRYDCGYKVLNIILETLLSRAKYLSVYEIDLISEFYSLTDDYDLALFYEALHTLEKKLSNEEIIKKNVLSLISSFGKIVKRNKNIRISKHIIDSLIHKLSEKVDYEKVGYLEFTNALINMSPFYDTLPESIENIVNERAIKGYPGLWVFKIINGVLGINNCCLDKFFSMRNEFINSIKTSSIKVKLEMIQNITNTKNYHLHPQLVEMLQLIKSECLSKTNGWKNVKYFLWAFIEIKNEISIDHIDALLIISLKELKSYYNLNTVWFNVKALLILHNSKPEIYNIWKEVALFIGSSTNINHFPESFKSIYESHYIESLLELSDLLNIENPESLAHIFSLNIKNPPDYIIDKTIELLNKTSGDFILASCFDIKKNSLITHIFKTGKGSKIQSFIDRIPSLINNNNSSANVIQLVHLLGKYNFLTQEIVEAVASFIEPYNSHKELCEMIKVLNWIPGKIKNNLPYLNKLITFDEEYNLNLLQEKIDTYLSLPFSHDKEQKFLDQIKNKLENIERKNALIMLDILDSLDINNKHHTEFISQLFKICSEFVYDNIEYWLPSFLIKALIVFMDKYPNDENLIKRLEEKTMNFDFATVVKAKLIKSYMKNGRQNIYLDILCDKFQSRHGVYYAKELISTYEKFKPDNKKVEKLINELREILLNN</sequence>
<dbReference type="AlphaFoldDB" id="A0A1R2CRZ3"/>
<dbReference type="Proteomes" id="UP000187209">
    <property type="component" value="Unassembled WGS sequence"/>
</dbReference>
<name>A0A1R2CRZ3_9CILI</name>